<keyword evidence="2" id="KW-1185">Reference proteome</keyword>
<evidence type="ECO:0000313" key="1">
    <source>
        <dbReference type="EMBL" id="MDP5272831.1"/>
    </source>
</evidence>
<dbReference type="InterPro" id="IPR025833">
    <property type="entry name" value="GDYXXLXY"/>
</dbReference>
<proteinExistence type="predicted"/>
<dbReference type="RefSeq" id="WP_305990134.1">
    <property type="nucleotide sequence ID" value="NZ_JAVAMP010000001.1"/>
</dbReference>
<evidence type="ECO:0000313" key="2">
    <source>
        <dbReference type="Proteomes" id="UP001231941"/>
    </source>
</evidence>
<organism evidence="1 2">
    <name type="scientific">Chengkuizengella axinellae</name>
    <dbReference type="NCBI Taxonomy" id="3064388"/>
    <lineage>
        <taxon>Bacteria</taxon>
        <taxon>Bacillati</taxon>
        <taxon>Bacillota</taxon>
        <taxon>Bacilli</taxon>
        <taxon>Bacillales</taxon>
        <taxon>Paenibacillaceae</taxon>
        <taxon>Chengkuizengella</taxon>
    </lineage>
</organism>
<sequence>MKSSKRVWLSIVVLLQVCFILSIALSNYSVEWFGKELRLKTVPVDPRNLFYGDYVVLNYEINNIPKTLWEGNDDPDEGDKLIVGLEEQEGYFTVVSIGYNKPKDEDSDYIYVDAEVTKNRGNSIFVKYGIEKYYIPEGSGREIEQQRGEFDVLVKYASWGSMKISRLEFSES</sequence>
<name>A0ABT9IU00_9BACL</name>
<dbReference type="Proteomes" id="UP001231941">
    <property type="component" value="Unassembled WGS sequence"/>
</dbReference>
<reference evidence="1 2" key="1">
    <citation type="submission" date="2023-08" db="EMBL/GenBank/DDBJ databases">
        <authorList>
            <person name="Park J.-S."/>
        </authorList>
    </citation>
    <scope>NUCLEOTIDE SEQUENCE [LARGE SCALE GENOMIC DNA]</scope>
    <source>
        <strain evidence="1 2">2205SS18-9</strain>
    </source>
</reference>
<dbReference type="Pfam" id="PF14345">
    <property type="entry name" value="GDYXXLXY"/>
    <property type="match status" value="1"/>
</dbReference>
<protein>
    <submittedName>
        <fullName evidence="1">GDYXXLXY domain-containing protein</fullName>
    </submittedName>
</protein>
<comment type="caution">
    <text evidence="1">The sequence shown here is derived from an EMBL/GenBank/DDBJ whole genome shotgun (WGS) entry which is preliminary data.</text>
</comment>
<accession>A0ABT9IU00</accession>
<dbReference type="EMBL" id="JAVAMP010000001">
    <property type="protein sequence ID" value="MDP5272831.1"/>
    <property type="molecule type" value="Genomic_DNA"/>
</dbReference>
<gene>
    <name evidence="1" type="ORF">Q5Y73_01795</name>
</gene>